<feature type="region of interest" description="Disordered" evidence="1">
    <location>
        <begin position="105"/>
        <end position="134"/>
    </location>
</feature>
<gene>
    <name evidence="2" type="ORF">CTG158_LOCUS14</name>
</gene>
<keyword evidence="3" id="KW-1185">Reference proteome</keyword>
<proteinExistence type="predicted"/>
<organism evidence="2 3">
    <name type="scientific">uncultured archaeal virus</name>
    <dbReference type="NCBI Taxonomy" id="1960247"/>
    <lineage>
        <taxon>Viruses</taxon>
        <taxon>environmental samples</taxon>
    </lineage>
</organism>
<reference evidence="2" key="1">
    <citation type="submission" date="2022-10" db="EMBL/GenBank/DDBJ databases">
        <authorList>
            <person name="Bize A."/>
        </authorList>
    </citation>
    <scope>NUCLEOTIDE SEQUENCE [LARGE SCALE GENOMIC DNA]</scope>
</reference>
<dbReference type="Proteomes" id="UP001531446">
    <property type="component" value="Segment"/>
</dbReference>
<evidence type="ECO:0000256" key="1">
    <source>
        <dbReference type="SAM" id="MobiDB-lite"/>
    </source>
</evidence>
<dbReference type="EMBL" id="OX365879">
    <property type="protein sequence ID" value="CAI4043378.1"/>
    <property type="molecule type" value="Genomic_DNA"/>
</dbReference>
<name>A0ABM9HVH0_9VIRU</name>
<accession>A0ABM9HVH0</accession>
<evidence type="ECO:0000313" key="3">
    <source>
        <dbReference type="Proteomes" id="UP001531446"/>
    </source>
</evidence>
<evidence type="ECO:0000313" key="2">
    <source>
        <dbReference type="EMBL" id="CAI4043378.1"/>
    </source>
</evidence>
<protein>
    <submittedName>
        <fullName evidence="2">Head-tail adaptor (SPP1 gp15-like structural protein)</fullName>
    </submittedName>
</protein>
<sequence>MAHYGNEDSVRTWLKAFDDDEQLSPEIVEEALTSADDFINSKIDEQSVPSITPRALVSAANYWAKMEILDAFYNTEEDRSPTAITYEEKARERLDQYIKENPAQIEEKRYSGCHTPSDYHFRKSSSGYVDPDRW</sequence>